<dbReference type="InterPro" id="IPR029058">
    <property type="entry name" value="AB_hydrolase_fold"/>
</dbReference>
<dbReference type="Gene3D" id="3.40.50.1820">
    <property type="entry name" value="alpha/beta hydrolase"/>
    <property type="match status" value="1"/>
</dbReference>
<protein>
    <submittedName>
        <fullName evidence="2">Dienelactone hydrolase family protein</fullName>
    </submittedName>
</protein>
<organism evidence="2 3">
    <name type="scientific">Tectimicrobiota bacterium</name>
    <dbReference type="NCBI Taxonomy" id="2528274"/>
    <lineage>
        <taxon>Bacteria</taxon>
        <taxon>Pseudomonadati</taxon>
        <taxon>Nitrospinota/Tectimicrobiota group</taxon>
        <taxon>Candidatus Tectimicrobiota</taxon>
    </lineage>
</organism>
<feature type="domain" description="Dienelactone hydrolase" evidence="1">
    <location>
        <begin position="27"/>
        <end position="250"/>
    </location>
</feature>
<dbReference type="PANTHER" id="PTHR46623:SF6">
    <property type="entry name" value="ALPHA_BETA-HYDROLASES SUPERFAMILY PROTEIN"/>
    <property type="match status" value="1"/>
</dbReference>
<evidence type="ECO:0000313" key="3">
    <source>
        <dbReference type="Proteomes" id="UP000769766"/>
    </source>
</evidence>
<dbReference type="SUPFAM" id="SSF53474">
    <property type="entry name" value="alpha/beta-Hydrolases"/>
    <property type="match status" value="1"/>
</dbReference>
<dbReference type="EMBL" id="JACPRF010000126">
    <property type="protein sequence ID" value="MBI2876038.1"/>
    <property type="molecule type" value="Genomic_DNA"/>
</dbReference>
<dbReference type="Pfam" id="PF01738">
    <property type="entry name" value="DLH"/>
    <property type="match status" value="1"/>
</dbReference>
<comment type="caution">
    <text evidence="2">The sequence shown here is derived from an EMBL/GenBank/DDBJ whole genome shotgun (WGS) entry which is preliminary data.</text>
</comment>
<dbReference type="Proteomes" id="UP000769766">
    <property type="component" value="Unassembled WGS sequence"/>
</dbReference>
<reference evidence="2" key="1">
    <citation type="submission" date="2020-07" db="EMBL/GenBank/DDBJ databases">
        <title>Huge and variable diversity of episymbiotic CPR bacteria and DPANN archaea in groundwater ecosystems.</title>
        <authorList>
            <person name="He C.Y."/>
            <person name="Keren R."/>
            <person name="Whittaker M."/>
            <person name="Farag I.F."/>
            <person name="Doudna J."/>
            <person name="Cate J.H.D."/>
            <person name="Banfield J.F."/>
        </authorList>
    </citation>
    <scope>NUCLEOTIDE SEQUENCE</scope>
    <source>
        <strain evidence="2">NC_groundwater_672_Ag_B-0.1um_62_36</strain>
    </source>
</reference>
<name>A0A932CMI6_UNCTE</name>
<dbReference type="PANTHER" id="PTHR46623">
    <property type="entry name" value="CARBOXYMETHYLENEBUTENOLIDASE-RELATED"/>
    <property type="match status" value="1"/>
</dbReference>
<evidence type="ECO:0000259" key="1">
    <source>
        <dbReference type="Pfam" id="PF01738"/>
    </source>
</evidence>
<gene>
    <name evidence="2" type="ORF">HYY20_04080</name>
</gene>
<dbReference type="AlphaFoldDB" id="A0A932CMI6"/>
<dbReference type="InterPro" id="IPR002925">
    <property type="entry name" value="Dienelactn_hydro"/>
</dbReference>
<keyword evidence="2" id="KW-0378">Hydrolase</keyword>
<dbReference type="GO" id="GO:0016787">
    <property type="term" value="F:hydrolase activity"/>
    <property type="evidence" value="ECO:0007669"/>
    <property type="project" value="UniProtKB-KW"/>
</dbReference>
<proteinExistence type="predicted"/>
<sequence length="252" mass="27718">MSTQNRPAYEGMLAESVNFAGQNGDYLDAYLARPLGAGSYPGVILIHEAFGLVEHTKEQARKFAHHGFIAITPDLYHREGPENPDDLQSVIQRMQSLSDAQVIADLEGAVTALRSVATCNGKIGCIGHCSGGRHTVLFACNTKNLHAAVDCYGGRVIPDQLTPAMPKAVIDMIPNLSCPLLGLFGELDANPAPAHVARLEEELKKANKEYEFKMYTGDVGHGFFGDYRPSYRQEPAVDGWQRIFNFFDKHLR</sequence>
<accession>A0A932CMI6</accession>
<evidence type="ECO:0000313" key="2">
    <source>
        <dbReference type="EMBL" id="MBI2876038.1"/>
    </source>
</evidence>
<dbReference type="InterPro" id="IPR051049">
    <property type="entry name" value="Dienelactone_hydrolase-like"/>
</dbReference>